<sequence length="263" mass="28318">MSDIEINGWTRISGNGTGGTVLAVDFDGSGRKEATFRDLVRLLPDDLDVWHAVPPAEAGKPQDYLDRWRTPPGAPVHAILGYCAGSVYACALADLVEADTGTRPPVVLFNPGLPTVDTLDRDFGGIVEGMTVLTDEERQALRDGARAAREAHGDDFDAVSAEYLAMYLTACDTAFERYGIPPDVGEQLTGLFRAYVTYLSAAREVELRPAWAHASALTAREQAGLGFVPGERVFPLTRAELLRDREVATMALALIATGDGVPR</sequence>
<evidence type="ECO:0000313" key="1">
    <source>
        <dbReference type="EMBL" id="GIJ48371.1"/>
    </source>
</evidence>
<dbReference type="Proteomes" id="UP000619260">
    <property type="component" value="Unassembled WGS sequence"/>
</dbReference>
<reference evidence="1" key="1">
    <citation type="submission" date="2021-01" db="EMBL/GenBank/DDBJ databases">
        <title>Whole genome shotgun sequence of Virgisporangium aliadipatigenens NBRC 105644.</title>
        <authorList>
            <person name="Komaki H."/>
            <person name="Tamura T."/>
        </authorList>
    </citation>
    <scope>NUCLEOTIDE SEQUENCE</scope>
    <source>
        <strain evidence="1">NBRC 105644</strain>
    </source>
</reference>
<proteinExistence type="predicted"/>
<evidence type="ECO:0008006" key="3">
    <source>
        <dbReference type="Google" id="ProtNLM"/>
    </source>
</evidence>
<gene>
    <name evidence="1" type="ORF">Val02_52570</name>
</gene>
<protein>
    <recommendedName>
        <fullName evidence="3">Thioesterase domain-containing protein</fullName>
    </recommendedName>
</protein>
<dbReference type="Gene3D" id="3.40.50.1820">
    <property type="entry name" value="alpha/beta hydrolase"/>
    <property type="match status" value="1"/>
</dbReference>
<dbReference type="AlphaFoldDB" id="A0A8J4DSP1"/>
<name>A0A8J4DSP1_9ACTN</name>
<accession>A0A8J4DSP1</accession>
<comment type="caution">
    <text evidence="1">The sequence shown here is derived from an EMBL/GenBank/DDBJ whole genome shotgun (WGS) entry which is preliminary data.</text>
</comment>
<dbReference type="EMBL" id="BOPF01000020">
    <property type="protein sequence ID" value="GIJ48371.1"/>
    <property type="molecule type" value="Genomic_DNA"/>
</dbReference>
<evidence type="ECO:0000313" key="2">
    <source>
        <dbReference type="Proteomes" id="UP000619260"/>
    </source>
</evidence>
<dbReference type="RefSeq" id="WP_203901858.1">
    <property type="nucleotide sequence ID" value="NZ_BOPF01000020.1"/>
</dbReference>
<dbReference type="InterPro" id="IPR029058">
    <property type="entry name" value="AB_hydrolase_fold"/>
</dbReference>
<keyword evidence="2" id="KW-1185">Reference proteome</keyword>
<organism evidence="1 2">
    <name type="scientific">Virgisporangium aliadipatigenens</name>
    <dbReference type="NCBI Taxonomy" id="741659"/>
    <lineage>
        <taxon>Bacteria</taxon>
        <taxon>Bacillati</taxon>
        <taxon>Actinomycetota</taxon>
        <taxon>Actinomycetes</taxon>
        <taxon>Micromonosporales</taxon>
        <taxon>Micromonosporaceae</taxon>
        <taxon>Virgisporangium</taxon>
    </lineage>
</organism>